<name>A0ABT7LEG3_9BURK</name>
<keyword evidence="1" id="KW-0472">Membrane</keyword>
<evidence type="ECO:0000313" key="2">
    <source>
        <dbReference type="EMBL" id="MDL5031247.1"/>
    </source>
</evidence>
<dbReference type="RefSeq" id="WP_285981357.1">
    <property type="nucleotide sequence ID" value="NZ_JASVDS010000001.1"/>
</dbReference>
<sequence length="167" mass="17304">MNNALSSFHEFSSLRAAEDAVLSLAGVGLDIKLISVLGRGYGPTERLMGFYTVGDRIKRWGGTGALWGGNSGLVFAPAVFLLPGLGIVTMGGPLVVALIRSLEAGAPSPGTSVLVSALCQVGIAPALALRCEAALMTEHYVMVVHGHAAHQAQVRTALETADAVHWS</sequence>
<keyword evidence="3" id="KW-1185">Reference proteome</keyword>
<proteinExistence type="predicted"/>
<organism evidence="2 3">
    <name type="scientific">Roseateles subflavus</name>
    <dbReference type="NCBI Taxonomy" id="3053353"/>
    <lineage>
        <taxon>Bacteria</taxon>
        <taxon>Pseudomonadati</taxon>
        <taxon>Pseudomonadota</taxon>
        <taxon>Betaproteobacteria</taxon>
        <taxon>Burkholderiales</taxon>
        <taxon>Sphaerotilaceae</taxon>
        <taxon>Roseateles</taxon>
    </lineage>
</organism>
<keyword evidence="1" id="KW-1133">Transmembrane helix</keyword>
<protein>
    <submittedName>
        <fullName evidence="2">DUF1269 domain-containing protein</fullName>
    </submittedName>
</protein>
<evidence type="ECO:0000256" key="1">
    <source>
        <dbReference type="SAM" id="Phobius"/>
    </source>
</evidence>
<accession>A0ABT7LEG3</accession>
<dbReference type="Proteomes" id="UP001238603">
    <property type="component" value="Unassembled WGS sequence"/>
</dbReference>
<dbReference type="EMBL" id="JASVDS010000001">
    <property type="protein sequence ID" value="MDL5031247.1"/>
    <property type="molecule type" value="Genomic_DNA"/>
</dbReference>
<feature type="transmembrane region" description="Helical" evidence="1">
    <location>
        <begin position="74"/>
        <end position="99"/>
    </location>
</feature>
<reference evidence="2 3" key="1">
    <citation type="submission" date="2023-06" db="EMBL/GenBank/DDBJ databases">
        <title>Pelomonas sp. APW6 16S ribosomal RNA gene genome sequencing and assembly.</title>
        <authorList>
            <person name="Woo H."/>
        </authorList>
    </citation>
    <scope>NUCLEOTIDE SEQUENCE [LARGE SCALE GENOMIC DNA]</scope>
    <source>
        <strain evidence="2 3">APW6</strain>
    </source>
</reference>
<keyword evidence="1" id="KW-0812">Transmembrane</keyword>
<evidence type="ECO:0000313" key="3">
    <source>
        <dbReference type="Proteomes" id="UP001238603"/>
    </source>
</evidence>
<comment type="caution">
    <text evidence="2">The sequence shown here is derived from an EMBL/GenBank/DDBJ whole genome shotgun (WGS) entry which is preliminary data.</text>
</comment>
<gene>
    <name evidence="2" type="ORF">QRD43_04940</name>
</gene>